<feature type="domain" description="Response regulatory" evidence="8">
    <location>
        <begin position="2"/>
        <end position="116"/>
    </location>
</feature>
<dbReference type="SUPFAM" id="SSF52172">
    <property type="entry name" value="CheY-like"/>
    <property type="match status" value="1"/>
</dbReference>
<dbReference type="Gene3D" id="6.10.250.690">
    <property type="match status" value="1"/>
</dbReference>
<dbReference type="PROSITE" id="PS51755">
    <property type="entry name" value="OMPR_PHOB"/>
    <property type="match status" value="1"/>
</dbReference>
<evidence type="ECO:0000256" key="4">
    <source>
        <dbReference type="ARBA" id="ARBA00023125"/>
    </source>
</evidence>
<dbReference type="InterPro" id="IPR036388">
    <property type="entry name" value="WH-like_DNA-bd_sf"/>
</dbReference>
<proteinExistence type="predicted"/>
<dbReference type="AlphaFoldDB" id="A0A2T0WCA4"/>
<dbReference type="EMBL" id="PVTQ01000025">
    <property type="protein sequence ID" value="PRY84340.1"/>
    <property type="molecule type" value="Genomic_DNA"/>
</dbReference>
<dbReference type="InterPro" id="IPR001867">
    <property type="entry name" value="OmpR/PhoB-type_DNA-bd"/>
</dbReference>
<keyword evidence="11" id="KW-1185">Reference proteome</keyword>
<keyword evidence="4 7" id="KW-0238">DNA-binding</keyword>
<keyword evidence="5" id="KW-0804">Transcription</keyword>
<dbReference type="GO" id="GO:0000156">
    <property type="term" value="F:phosphorelay response regulator activity"/>
    <property type="evidence" value="ECO:0007669"/>
    <property type="project" value="TreeGrafter"/>
</dbReference>
<reference evidence="10 11" key="1">
    <citation type="submission" date="2018-03" db="EMBL/GenBank/DDBJ databases">
        <title>Genomic Encyclopedia of Archaeal and Bacterial Type Strains, Phase II (KMG-II): from individual species to whole genera.</title>
        <authorList>
            <person name="Goeker M."/>
        </authorList>
    </citation>
    <scope>NUCLEOTIDE SEQUENCE [LARGE SCALE GENOMIC DNA]</scope>
    <source>
        <strain evidence="10 11">DSM 100212</strain>
    </source>
</reference>
<evidence type="ECO:0000313" key="10">
    <source>
        <dbReference type="EMBL" id="PRY84340.1"/>
    </source>
</evidence>
<dbReference type="InterPro" id="IPR001789">
    <property type="entry name" value="Sig_transdc_resp-reg_receiver"/>
</dbReference>
<evidence type="ECO:0000256" key="5">
    <source>
        <dbReference type="ARBA" id="ARBA00023163"/>
    </source>
</evidence>
<dbReference type="SMART" id="SM00448">
    <property type="entry name" value="REC"/>
    <property type="match status" value="1"/>
</dbReference>
<dbReference type="GO" id="GO:0000976">
    <property type="term" value="F:transcription cis-regulatory region binding"/>
    <property type="evidence" value="ECO:0007669"/>
    <property type="project" value="TreeGrafter"/>
</dbReference>
<dbReference type="InterPro" id="IPR011006">
    <property type="entry name" value="CheY-like_superfamily"/>
</dbReference>
<gene>
    <name evidence="10" type="ORF">CLV74_1259</name>
</gene>
<comment type="caution">
    <text evidence="10">The sequence shown here is derived from an EMBL/GenBank/DDBJ whole genome shotgun (WGS) entry which is preliminary data.</text>
</comment>
<dbReference type="GO" id="GO:0032993">
    <property type="term" value="C:protein-DNA complex"/>
    <property type="evidence" value="ECO:0007669"/>
    <property type="project" value="TreeGrafter"/>
</dbReference>
<dbReference type="Gene3D" id="3.40.50.2300">
    <property type="match status" value="1"/>
</dbReference>
<feature type="modified residue" description="4-aspartylphosphate" evidence="6">
    <location>
        <position position="51"/>
    </location>
</feature>
<name>A0A2T0WCA4_9RHOB</name>
<evidence type="ECO:0000256" key="7">
    <source>
        <dbReference type="PROSITE-ProRule" id="PRU01091"/>
    </source>
</evidence>
<dbReference type="OrthoDB" id="9802426at2"/>
<keyword evidence="3" id="KW-0805">Transcription regulation</keyword>
<dbReference type="InterPro" id="IPR039420">
    <property type="entry name" value="WalR-like"/>
</dbReference>
<evidence type="ECO:0000256" key="3">
    <source>
        <dbReference type="ARBA" id="ARBA00023015"/>
    </source>
</evidence>
<accession>A0A2T0WCA4</accession>
<feature type="DNA-binding region" description="OmpR/PhoB-type" evidence="7">
    <location>
        <begin position="125"/>
        <end position="223"/>
    </location>
</feature>
<evidence type="ECO:0000259" key="9">
    <source>
        <dbReference type="PROSITE" id="PS51755"/>
    </source>
</evidence>
<keyword evidence="1 6" id="KW-0597">Phosphoprotein</keyword>
<evidence type="ECO:0000256" key="6">
    <source>
        <dbReference type="PROSITE-ProRule" id="PRU00169"/>
    </source>
</evidence>
<dbReference type="Gene3D" id="1.10.10.10">
    <property type="entry name" value="Winged helix-like DNA-binding domain superfamily/Winged helix DNA-binding domain"/>
    <property type="match status" value="1"/>
</dbReference>
<dbReference type="CDD" id="cd00383">
    <property type="entry name" value="trans_reg_C"/>
    <property type="match status" value="1"/>
</dbReference>
<organism evidence="10 11">
    <name type="scientific">Donghicola tyrosinivorans</name>
    <dbReference type="NCBI Taxonomy" id="1652492"/>
    <lineage>
        <taxon>Bacteria</taxon>
        <taxon>Pseudomonadati</taxon>
        <taxon>Pseudomonadota</taxon>
        <taxon>Alphaproteobacteria</taxon>
        <taxon>Rhodobacterales</taxon>
        <taxon>Roseobacteraceae</taxon>
        <taxon>Donghicola</taxon>
    </lineage>
</organism>
<evidence type="ECO:0000256" key="1">
    <source>
        <dbReference type="ARBA" id="ARBA00022553"/>
    </source>
</evidence>
<feature type="domain" description="OmpR/PhoB-type" evidence="9">
    <location>
        <begin position="125"/>
        <end position="223"/>
    </location>
</feature>
<dbReference type="GO" id="GO:0006355">
    <property type="term" value="P:regulation of DNA-templated transcription"/>
    <property type="evidence" value="ECO:0007669"/>
    <property type="project" value="InterPro"/>
</dbReference>
<dbReference type="SUPFAM" id="SSF46894">
    <property type="entry name" value="C-terminal effector domain of the bipartite response regulators"/>
    <property type="match status" value="1"/>
</dbReference>
<evidence type="ECO:0000259" key="8">
    <source>
        <dbReference type="PROSITE" id="PS50110"/>
    </source>
</evidence>
<evidence type="ECO:0000313" key="11">
    <source>
        <dbReference type="Proteomes" id="UP000238392"/>
    </source>
</evidence>
<dbReference type="Pfam" id="PF00072">
    <property type="entry name" value="Response_reg"/>
    <property type="match status" value="1"/>
</dbReference>
<sequence>MSILVVEDDPSLGGLICEALRGAQQNPVLATDGEVGLMSASSGHHKAIILDAMLPTFSGFEICQRLREGGVTTPILFLTCRDSEADIIRGLRLGADDYMTKPFSTGEMIARIEALIRRNTGYTPQDELTFGDLRIRTAQRQALCGTTLLELTMREYTLLHTLTVARGQALSRDSLLERVWGDDESHTTNVVDVYISYLRRKLRAAESSVGITTVRGFGFRLDLSEHD</sequence>
<dbReference type="Pfam" id="PF00486">
    <property type="entry name" value="Trans_reg_C"/>
    <property type="match status" value="1"/>
</dbReference>
<dbReference type="PANTHER" id="PTHR48111:SF22">
    <property type="entry name" value="REGULATOR OF RPOS"/>
    <property type="match status" value="1"/>
</dbReference>
<protein>
    <submittedName>
        <fullName evidence="10">Two-component system response regulator MprA</fullName>
    </submittedName>
</protein>
<dbReference type="RefSeq" id="WP_106268416.1">
    <property type="nucleotide sequence ID" value="NZ_PVTQ01000025.1"/>
</dbReference>
<keyword evidence="2" id="KW-0902">Two-component regulatory system</keyword>
<dbReference type="SMART" id="SM00862">
    <property type="entry name" value="Trans_reg_C"/>
    <property type="match status" value="1"/>
</dbReference>
<dbReference type="Proteomes" id="UP000238392">
    <property type="component" value="Unassembled WGS sequence"/>
</dbReference>
<dbReference type="GO" id="GO:0005829">
    <property type="term" value="C:cytosol"/>
    <property type="evidence" value="ECO:0007669"/>
    <property type="project" value="TreeGrafter"/>
</dbReference>
<dbReference type="InterPro" id="IPR016032">
    <property type="entry name" value="Sig_transdc_resp-reg_C-effctor"/>
</dbReference>
<dbReference type="PROSITE" id="PS50110">
    <property type="entry name" value="RESPONSE_REGULATORY"/>
    <property type="match status" value="1"/>
</dbReference>
<dbReference type="PANTHER" id="PTHR48111">
    <property type="entry name" value="REGULATOR OF RPOS"/>
    <property type="match status" value="1"/>
</dbReference>
<evidence type="ECO:0000256" key="2">
    <source>
        <dbReference type="ARBA" id="ARBA00023012"/>
    </source>
</evidence>